<dbReference type="AlphaFoldDB" id="A0ABD7SRH1"/>
<protein>
    <submittedName>
        <fullName evidence="1">Uncharacterized protein</fullName>
    </submittedName>
</protein>
<name>A0ABD7SRH1_VIBCL</name>
<proteinExistence type="predicted"/>
<evidence type="ECO:0000313" key="1">
    <source>
        <dbReference type="EMBL" id="TXX67388.1"/>
    </source>
</evidence>
<gene>
    <name evidence="1" type="ORF">FXF03_02075</name>
</gene>
<evidence type="ECO:0000313" key="2">
    <source>
        <dbReference type="Proteomes" id="UP000323819"/>
    </source>
</evidence>
<sequence>MVLSLVPVGITHAYTPGIQAAIFNASMKKVKFSKAELIINKTKSLYSSLNSEEQLSMYGHGSLKIASYMFLVDYWREYSLQRVMAERGFHFKEEELKSYGIDKAVYSTPMKLIGSLNYSINSNCQKASNNSFTYNYIDLLKNIQVLQSLVSSKEYSEGAQAALFFIKIYYYQRLHVANSTHTYTNNECLSDNNGLLTCASNLLDLSKEQQSRLELANKYQMADWNDFKISSSNQRRLQSCPITIWSYLQSGALAEPINDGEIVSASEAIIHKLDQKVLKKSESLDINSIMQENADVMRFIYQDSSEDKATVLKGVVLTQIQIATLRSAQMIDMETFGLAK</sequence>
<comment type="caution">
    <text evidence="1">The sequence shown here is derived from an EMBL/GenBank/DDBJ whole genome shotgun (WGS) entry which is preliminary data.</text>
</comment>
<dbReference type="RefSeq" id="WP_044126026.1">
    <property type="nucleotide sequence ID" value="NZ_JAANNJ010000013.1"/>
</dbReference>
<dbReference type="Proteomes" id="UP000323819">
    <property type="component" value="Unassembled WGS sequence"/>
</dbReference>
<dbReference type="EMBL" id="VSIJ01000005">
    <property type="protein sequence ID" value="TXX67388.1"/>
    <property type="molecule type" value="Genomic_DNA"/>
</dbReference>
<reference evidence="1 2" key="1">
    <citation type="submission" date="2019-06" db="EMBL/GenBank/DDBJ databases">
        <title>Vibrio cholerae phylogeny based on whole-genome sequencing reveals genetic diversity and population strucutre.</title>
        <authorList>
            <person name="Zhiqiu Y."/>
            <person name="Bin L."/>
            <person name="Lingyan J."/>
        </authorList>
    </citation>
    <scope>NUCLEOTIDE SEQUENCE [LARGE SCALE GENOMIC DNA]</scope>
    <source>
        <strain evidence="1 2">N2814</strain>
    </source>
</reference>
<accession>A0ABD7SRH1</accession>
<organism evidence="1 2">
    <name type="scientific">Vibrio cholerae</name>
    <dbReference type="NCBI Taxonomy" id="666"/>
    <lineage>
        <taxon>Bacteria</taxon>
        <taxon>Pseudomonadati</taxon>
        <taxon>Pseudomonadota</taxon>
        <taxon>Gammaproteobacteria</taxon>
        <taxon>Vibrionales</taxon>
        <taxon>Vibrionaceae</taxon>
        <taxon>Vibrio</taxon>
    </lineage>
</organism>